<dbReference type="Proteomes" id="UP000271098">
    <property type="component" value="Unassembled WGS sequence"/>
</dbReference>
<evidence type="ECO:0000313" key="1">
    <source>
        <dbReference type="EMBL" id="VDN31153.1"/>
    </source>
</evidence>
<organism evidence="1 2">
    <name type="scientific">Gongylonema pulchrum</name>
    <dbReference type="NCBI Taxonomy" id="637853"/>
    <lineage>
        <taxon>Eukaryota</taxon>
        <taxon>Metazoa</taxon>
        <taxon>Ecdysozoa</taxon>
        <taxon>Nematoda</taxon>
        <taxon>Chromadorea</taxon>
        <taxon>Rhabditida</taxon>
        <taxon>Spirurina</taxon>
        <taxon>Spiruromorpha</taxon>
        <taxon>Spiruroidea</taxon>
        <taxon>Gongylonematidae</taxon>
        <taxon>Gongylonema</taxon>
    </lineage>
</organism>
<evidence type="ECO:0000313" key="2">
    <source>
        <dbReference type="Proteomes" id="UP000271098"/>
    </source>
</evidence>
<accession>A0A3P7N3H6</accession>
<dbReference type="EMBL" id="UYRT01086294">
    <property type="protein sequence ID" value="VDN31153.1"/>
    <property type="molecule type" value="Genomic_DNA"/>
</dbReference>
<gene>
    <name evidence="1" type="ORF">GPUH_LOCUS18151</name>
</gene>
<name>A0A3P7N3H6_9BILA</name>
<keyword evidence="2" id="KW-1185">Reference proteome</keyword>
<proteinExistence type="predicted"/>
<reference evidence="1 2" key="1">
    <citation type="submission" date="2018-11" db="EMBL/GenBank/DDBJ databases">
        <authorList>
            <consortium name="Pathogen Informatics"/>
        </authorList>
    </citation>
    <scope>NUCLEOTIDE SEQUENCE [LARGE SCALE GENOMIC DNA]</scope>
</reference>
<protein>
    <submittedName>
        <fullName evidence="1">Uncharacterized protein</fullName>
    </submittedName>
</protein>
<sequence length="85" mass="9336">MVSEKPCAAAPAITVHYGADKRRILLQAGDTTLTYSRLLYEIRALFSLWSKPKLLLSLEPPPASSFLSSTSPLVELANKTLYVIT</sequence>
<dbReference type="AlphaFoldDB" id="A0A3P7N3H6"/>